<feature type="region of interest" description="Disordered" evidence="4">
    <location>
        <begin position="106"/>
        <end position="156"/>
    </location>
</feature>
<dbReference type="GO" id="GO:0006260">
    <property type="term" value="P:DNA replication"/>
    <property type="evidence" value="ECO:0007669"/>
    <property type="project" value="InterPro"/>
</dbReference>
<dbReference type="PANTHER" id="PTHR10302">
    <property type="entry name" value="SINGLE-STRANDED DNA-BINDING PROTEIN"/>
    <property type="match status" value="1"/>
</dbReference>
<evidence type="ECO:0000256" key="3">
    <source>
        <dbReference type="PIRNR" id="PIRNR002070"/>
    </source>
</evidence>
<dbReference type="Gene3D" id="2.40.50.140">
    <property type="entry name" value="Nucleic acid-binding proteins"/>
    <property type="match status" value="1"/>
</dbReference>
<evidence type="ECO:0000256" key="1">
    <source>
        <dbReference type="ARBA" id="ARBA00023125"/>
    </source>
</evidence>
<sequence length="156" mass="17599">MDLNKVMIIGRLTRDPELRTTPSGINVCQLGVATNFVYNNQQTGQKVENVEYHNIVLWRKLGEIANQYLKKGRRVYIEGRLQTRSWDGKDGQKKYRTEIVGDNMIMLDSGGAGGQRQENAGNEEPPAPEEAPQSPAKEDIPTIQQDEDINVEDIPF</sequence>
<evidence type="ECO:0000313" key="6">
    <source>
        <dbReference type="Proteomes" id="UP000230922"/>
    </source>
</evidence>
<dbReference type="PROSITE" id="PS50935">
    <property type="entry name" value="SSB"/>
    <property type="match status" value="1"/>
</dbReference>
<feature type="compositionally biased region" description="Low complexity" evidence="4">
    <location>
        <begin position="117"/>
        <end position="135"/>
    </location>
</feature>
<dbReference type="InterPro" id="IPR012340">
    <property type="entry name" value="NA-bd_OB-fold"/>
</dbReference>
<dbReference type="EMBL" id="PFAK01000019">
    <property type="protein sequence ID" value="PIR96412.1"/>
    <property type="molecule type" value="Genomic_DNA"/>
</dbReference>
<dbReference type="PIRSF" id="PIRSF002070">
    <property type="entry name" value="SSB"/>
    <property type="match status" value="1"/>
</dbReference>
<keyword evidence="1 2" id="KW-0238">DNA-binding</keyword>
<comment type="caution">
    <text evidence="5">The sequence shown here is derived from an EMBL/GenBank/DDBJ whole genome shotgun (WGS) entry which is preliminary data.</text>
</comment>
<dbReference type="Pfam" id="PF00436">
    <property type="entry name" value="SSB"/>
    <property type="match status" value="1"/>
</dbReference>
<organism evidence="5 6">
    <name type="scientific">Candidatus Doudnabacteria bacterium CG10_big_fil_rev_8_21_14_0_10_42_18</name>
    <dbReference type="NCBI Taxonomy" id="1974552"/>
    <lineage>
        <taxon>Bacteria</taxon>
        <taxon>Candidatus Doudnaibacteriota</taxon>
    </lineage>
</organism>
<dbReference type="GO" id="GO:0009295">
    <property type="term" value="C:nucleoid"/>
    <property type="evidence" value="ECO:0007669"/>
    <property type="project" value="TreeGrafter"/>
</dbReference>
<dbReference type="AlphaFoldDB" id="A0A2H0VBD7"/>
<dbReference type="InterPro" id="IPR011344">
    <property type="entry name" value="ssDNA-bd"/>
</dbReference>
<name>A0A2H0VBD7_9BACT</name>
<comment type="caution">
    <text evidence="2">Lacks conserved residue(s) required for the propagation of feature annotation.</text>
</comment>
<dbReference type="GO" id="GO:0003697">
    <property type="term" value="F:single-stranded DNA binding"/>
    <property type="evidence" value="ECO:0007669"/>
    <property type="project" value="UniProtKB-UniRule"/>
</dbReference>
<evidence type="ECO:0000313" key="5">
    <source>
        <dbReference type="EMBL" id="PIR96412.1"/>
    </source>
</evidence>
<proteinExistence type="inferred from homology"/>
<feature type="compositionally biased region" description="Acidic residues" evidence="4">
    <location>
        <begin position="145"/>
        <end position="156"/>
    </location>
</feature>
<dbReference type="InterPro" id="IPR000424">
    <property type="entry name" value="Primosome_PriB/ssb"/>
</dbReference>
<reference evidence="6" key="1">
    <citation type="submission" date="2017-09" db="EMBL/GenBank/DDBJ databases">
        <title>Depth-based differentiation of microbial function through sediment-hosted aquifers and enrichment of novel symbionts in the deep terrestrial subsurface.</title>
        <authorList>
            <person name="Probst A.J."/>
            <person name="Ladd B."/>
            <person name="Jarett J.K."/>
            <person name="Geller-Mcgrath D.E."/>
            <person name="Sieber C.M.K."/>
            <person name="Emerson J.B."/>
            <person name="Anantharaman K."/>
            <person name="Thomas B.C."/>
            <person name="Malmstrom R."/>
            <person name="Stieglmeier M."/>
            <person name="Klingl A."/>
            <person name="Woyke T."/>
            <person name="Ryan C.M."/>
            <person name="Banfield J.F."/>
        </authorList>
    </citation>
    <scope>NUCLEOTIDE SEQUENCE [LARGE SCALE GENOMIC DNA]</scope>
</reference>
<dbReference type="CDD" id="cd04496">
    <property type="entry name" value="SSB_OBF"/>
    <property type="match status" value="1"/>
</dbReference>
<dbReference type="NCBIfam" id="TIGR00621">
    <property type="entry name" value="ssb"/>
    <property type="match status" value="1"/>
</dbReference>
<comment type="subunit">
    <text evidence="2">Homotetramer.</text>
</comment>
<accession>A0A2H0VBD7</accession>
<evidence type="ECO:0000256" key="2">
    <source>
        <dbReference type="HAMAP-Rule" id="MF_00984"/>
    </source>
</evidence>
<protein>
    <recommendedName>
        <fullName evidence="2 3">Single-stranded DNA-binding protein</fullName>
        <shortName evidence="2">SSB</shortName>
    </recommendedName>
</protein>
<gene>
    <name evidence="5" type="ORF">COT92_01250</name>
</gene>
<dbReference type="SUPFAM" id="SSF50249">
    <property type="entry name" value="Nucleic acid-binding proteins"/>
    <property type="match status" value="1"/>
</dbReference>
<dbReference type="Proteomes" id="UP000230922">
    <property type="component" value="Unassembled WGS sequence"/>
</dbReference>
<dbReference type="PANTHER" id="PTHR10302:SF27">
    <property type="entry name" value="SINGLE-STRANDED DNA-BINDING PROTEIN"/>
    <property type="match status" value="1"/>
</dbReference>
<evidence type="ECO:0000256" key="4">
    <source>
        <dbReference type="SAM" id="MobiDB-lite"/>
    </source>
</evidence>
<dbReference type="HAMAP" id="MF_00984">
    <property type="entry name" value="SSB"/>
    <property type="match status" value="1"/>
</dbReference>